<dbReference type="EMBL" id="JABCRI010000003">
    <property type="protein sequence ID" value="KAF8409439.1"/>
    <property type="molecule type" value="Genomic_DNA"/>
</dbReference>
<accession>A0A834ZKT1</accession>
<dbReference type="Pfam" id="PF04398">
    <property type="entry name" value="DUF538"/>
    <property type="match status" value="1"/>
</dbReference>
<dbReference type="Pfam" id="PF00012">
    <property type="entry name" value="HSP70"/>
    <property type="match status" value="1"/>
</dbReference>
<evidence type="ECO:0000313" key="5">
    <source>
        <dbReference type="Proteomes" id="UP000655225"/>
    </source>
</evidence>
<gene>
    <name evidence="4" type="ORF">HHK36_005515</name>
</gene>
<dbReference type="PANTHER" id="PTHR31676:SF151">
    <property type="entry name" value="DUF538 FAMILY PROTEIN"/>
    <property type="match status" value="1"/>
</dbReference>
<evidence type="ECO:0000256" key="3">
    <source>
        <dbReference type="SAM" id="SignalP"/>
    </source>
</evidence>
<dbReference type="GO" id="GO:0005524">
    <property type="term" value="F:ATP binding"/>
    <property type="evidence" value="ECO:0007669"/>
    <property type="project" value="UniProtKB-KW"/>
</dbReference>
<dbReference type="PANTHER" id="PTHR31676">
    <property type="entry name" value="T31J12.3 PROTEIN-RELATED"/>
    <property type="match status" value="1"/>
</dbReference>
<dbReference type="AlphaFoldDB" id="A0A834ZKT1"/>
<dbReference type="Gene3D" id="3.30.420.40">
    <property type="match status" value="1"/>
</dbReference>
<evidence type="ECO:0000313" key="4">
    <source>
        <dbReference type="EMBL" id="KAF8409439.1"/>
    </source>
</evidence>
<feature type="signal peptide" evidence="3">
    <location>
        <begin position="1"/>
        <end position="28"/>
    </location>
</feature>
<name>A0A834ZKT1_TETSI</name>
<sequence>MVVLQSSLTMSLWVLGFLVLFLLPLSHSDSIHDLLREKGLPAGLLPKEVKSFTLEENGRLEVFLDRPCLTKFDNLVYFESVVRANLSYGQLNGVVGLSQEELFLWLPVIDIIVDDPLSGLILFDIGVAHKQLSLSLFEDPPECKPEDQATPTLTSGFFFVLKSVPNLSVKFIVVLQAYGGRMGRALAIGSAYGARDLSEMETITGEAMVGPNWDWTPTPGLSDEAETGYSIPKPKYDIDRKISSQSLRRCYFPSSSLSAFSCLIGNATTSWAASSLGPKWAYMARSFNSKAIGNKVLGIELGTTNSCVAAVDEKNAKVIENSAEVWTTP</sequence>
<keyword evidence="2" id="KW-0067">ATP-binding</keyword>
<dbReference type="SUPFAM" id="SSF141562">
    <property type="entry name" value="At5g01610-like"/>
    <property type="match status" value="1"/>
</dbReference>
<comment type="caution">
    <text evidence="4">The sequence shown here is derived from an EMBL/GenBank/DDBJ whole genome shotgun (WGS) entry which is preliminary data.</text>
</comment>
<dbReference type="Proteomes" id="UP000655225">
    <property type="component" value="Unassembled WGS sequence"/>
</dbReference>
<dbReference type="InterPro" id="IPR013126">
    <property type="entry name" value="Hsp_70_fam"/>
</dbReference>
<keyword evidence="1" id="KW-0547">Nucleotide-binding</keyword>
<proteinExistence type="predicted"/>
<dbReference type="Gene3D" id="2.30.240.10">
    <property type="entry name" value="At5g01610-like"/>
    <property type="match status" value="1"/>
</dbReference>
<organism evidence="4 5">
    <name type="scientific">Tetracentron sinense</name>
    <name type="common">Spur-leaf</name>
    <dbReference type="NCBI Taxonomy" id="13715"/>
    <lineage>
        <taxon>Eukaryota</taxon>
        <taxon>Viridiplantae</taxon>
        <taxon>Streptophyta</taxon>
        <taxon>Embryophyta</taxon>
        <taxon>Tracheophyta</taxon>
        <taxon>Spermatophyta</taxon>
        <taxon>Magnoliopsida</taxon>
        <taxon>Trochodendrales</taxon>
        <taxon>Trochodendraceae</taxon>
        <taxon>Tetracentron</taxon>
    </lineage>
</organism>
<dbReference type="InterPro" id="IPR036758">
    <property type="entry name" value="At5g01610-like"/>
</dbReference>
<evidence type="ECO:0000256" key="1">
    <source>
        <dbReference type="ARBA" id="ARBA00022741"/>
    </source>
</evidence>
<keyword evidence="3" id="KW-0732">Signal</keyword>
<dbReference type="GO" id="GO:0140662">
    <property type="term" value="F:ATP-dependent protein folding chaperone"/>
    <property type="evidence" value="ECO:0007669"/>
    <property type="project" value="InterPro"/>
</dbReference>
<dbReference type="InterPro" id="IPR007493">
    <property type="entry name" value="DUF538"/>
</dbReference>
<keyword evidence="5" id="KW-1185">Reference proteome</keyword>
<protein>
    <submittedName>
        <fullName evidence="4">Uncharacterized protein</fullName>
    </submittedName>
</protein>
<feature type="chain" id="PRO_5032352227" evidence="3">
    <location>
        <begin position="29"/>
        <end position="329"/>
    </location>
</feature>
<reference evidence="4 5" key="1">
    <citation type="submission" date="2020-04" db="EMBL/GenBank/DDBJ databases">
        <title>Plant Genome Project.</title>
        <authorList>
            <person name="Zhang R.-G."/>
        </authorList>
    </citation>
    <scope>NUCLEOTIDE SEQUENCE [LARGE SCALE GENOMIC DNA]</scope>
    <source>
        <strain evidence="4">YNK0</strain>
        <tissue evidence="4">Leaf</tissue>
    </source>
</reference>
<dbReference type="OrthoDB" id="766568at2759"/>
<evidence type="ECO:0000256" key="2">
    <source>
        <dbReference type="ARBA" id="ARBA00022840"/>
    </source>
</evidence>